<gene>
    <name evidence="2" type="ORF">GLAREA_12255</name>
</gene>
<dbReference type="EMBL" id="KE145361">
    <property type="protein sequence ID" value="EPE31499.1"/>
    <property type="molecule type" value="Genomic_DNA"/>
</dbReference>
<keyword evidence="3" id="KW-1185">Reference proteome</keyword>
<reference evidence="2 3" key="1">
    <citation type="journal article" date="2013" name="BMC Genomics">
        <title>Genomics-driven discovery of the pneumocandin biosynthetic gene cluster in the fungus Glarea lozoyensis.</title>
        <authorList>
            <person name="Chen L."/>
            <person name="Yue Q."/>
            <person name="Zhang X."/>
            <person name="Xiang M."/>
            <person name="Wang C."/>
            <person name="Li S."/>
            <person name="Che Y."/>
            <person name="Ortiz-Lopez F.J."/>
            <person name="Bills G.F."/>
            <person name="Liu X."/>
            <person name="An Z."/>
        </authorList>
    </citation>
    <scope>NUCLEOTIDE SEQUENCE [LARGE SCALE GENOMIC DNA]</scope>
    <source>
        <strain evidence="3">ATCC 20868 / MF5171</strain>
    </source>
</reference>
<dbReference type="HOGENOM" id="CLU_1366362_0_0_1"/>
<dbReference type="Proteomes" id="UP000016922">
    <property type="component" value="Unassembled WGS sequence"/>
</dbReference>
<accession>S3D2V4</accession>
<sequence>MASHFVDPAIIGFSKLNVSPILSGSEQSRSSSFSSSTTKSGTTASTISNSSTLHKESSDNFNALLKKAFLVQKQKEALANNKTFIPSFATEPNIYKPDPGFVPDVDYYRDAFNEAIHQANADVSNPANKFGVENTTIDDIATYYIFCVAKLINFANPYTPKAFQHEILPGEWAQFVQGEDGATERVWVYWNGVWNEYATN</sequence>
<dbReference type="AlphaFoldDB" id="S3D2V4"/>
<dbReference type="RefSeq" id="XP_008081228.1">
    <property type="nucleotide sequence ID" value="XM_008083037.1"/>
</dbReference>
<evidence type="ECO:0000313" key="3">
    <source>
        <dbReference type="Proteomes" id="UP000016922"/>
    </source>
</evidence>
<evidence type="ECO:0000313" key="2">
    <source>
        <dbReference type="EMBL" id="EPE31499.1"/>
    </source>
</evidence>
<dbReference type="KEGG" id="glz:GLAREA_12255"/>
<evidence type="ECO:0000256" key="1">
    <source>
        <dbReference type="SAM" id="MobiDB-lite"/>
    </source>
</evidence>
<protein>
    <submittedName>
        <fullName evidence="2">Uncharacterized protein</fullName>
    </submittedName>
</protein>
<proteinExistence type="predicted"/>
<organism evidence="2 3">
    <name type="scientific">Glarea lozoyensis (strain ATCC 20868 / MF5171)</name>
    <dbReference type="NCBI Taxonomy" id="1116229"/>
    <lineage>
        <taxon>Eukaryota</taxon>
        <taxon>Fungi</taxon>
        <taxon>Dikarya</taxon>
        <taxon>Ascomycota</taxon>
        <taxon>Pezizomycotina</taxon>
        <taxon>Leotiomycetes</taxon>
        <taxon>Helotiales</taxon>
        <taxon>Helotiaceae</taxon>
        <taxon>Glarea</taxon>
    </lineage>
</organism>
<name>S3D2V4_GLAL2</name>
<feature type="region of interest" description="Disordered" evidence="1">
    <location>
        <begin position="24"/>
        <end position="54"/>
    </location>
</feature>
<feature type="compositionally biased region" description="Low complexity" evidence="1">
    <location>
        <begin position="24"/>
        <end position="48"/>
    </location>
</feature>
<dbReference type="GeneID" id="19471296"/>